<dbReference type="GO" id="GO:0006508">
    <property type="term" value="P:proteolysis"/>
    <property type="evidence" value="ECO:0007669"/>
    <property type="project" value="UniProtKB-KW"/>
</dbReference>
<evidence type="ECO:0000256" key="1">
    <source>
        <dbReference type="ARBA" id="ARBA00006534"/>
    </source>
</evidence>
<dbReference type="SUPFAM" id="SSF52317">
    <property type="entry name" value="Class I glutamine amidotransferase-like"/>
    <property type="match status" value="1"/>
</dbReference>
<dbReference type="GO" id="GO:0008236">
    <property type="term" value="F:serine-type peptidase activity"/>
    <property type="evidence" value="ECO:0007669"/>
    <property type="project" value="UniProtKB-KW"/>
</dbReference>
<dbReference type="PANTHER" id="PTHR20842">
    <property type="entry name" value="PROTEASE S51 ALPHA-ASPARTYL DIPEPTIDASE"/>
    <property type="match status" value="1"/>
</dbReference>
<gene>
    <name evidence="5" type="ORF">UT61_C0026G0008</name>
</gene>
<evidence type="ECO:0000313" key="5">
    <source>
        <dbReference type="EMBL" id="KKR29636.1"/>
    </source>
</evidence>
<comment type="similarity">
    <text evidence="1">Belongs to the peptidase S51 family.</text>
</comment>
<dbReference type="Gene3D" id="3.40.50.880">
    <property type="match status" value="1"/>
</dbReference>
<dbReference type="PATRIC" id="fig|1618552.3.peg.735"/>
<dbReference type="EMBL" id="LBXL01000026">
    <property type="protein sequence ID" value="KKR29636.1"/>
    <property type="molecule type" value="Genomic_DNA"/>
</dbReference>
<dbReference type="InterPro" id="IPR005320">
    <property type="entry name" value="Peptidase_S51"/>
</dbReference>
<dbReference type="InterPro" id="IPR029062">
    <property type="entry name" value="Class_I_gatase-like"/>
</dbReference>
<organism evidence="5 6">
    <name type="scientific">Candidatus Woesebacteria bacterium GW2011_GWA1_39_8</name>
    <dbReference type="NCBI Taxonomy" id="1618552"/>
    <lineage>
        <taxon>Bacteria</taxon>
        <taxon>Candidatus Woeseibacteriota</taxon>
    </lineage>
</organism>
<sequence length="209" mass="23822">MKKLFLTSSVHAVAYDIAKRVDFSKGNKLVFIDTPAEVEEGDKTWLKNDRKALVEAGFDVSDYTITGKTKKQLEKYLEDFEYIYLSGGNTFYLLQQSQKTGFVEVIKNLIVKKGKIYIGTSAGSIIAGAKCPDYLLEKKDTLALENRSGYGFVNFTVVPHWGSKDFRDKYLNKRLKIAYKTDQVPLLLLTDNQYVHVKDNWVEIVDVAR</sequence>
<keyword evidence="2" id="KW-0645">Protease</keyword>
<proteinExistence type="inferred from homology"/>
<dbReference type="Pfam" id="PF03575">
    <property type="entry name" value="Peptidase_S51"/>
    <property type="match status" value="1"/>
</dbReference>
<reference evidence="5 6" key="1">
    <citation type="journal article" date="2015" name="Nature">
        <title>rRNA introns, odd ribosomes, and small enigmatic genomes across a large radiation of phyla.</title>
        <authorList>
            <person name="Brown C.T."/>
            <person name="Hug L.A."/>
            <person name="Thomas B.C."/>
            <person name="Sharon I."/>
            <person name="Castelle C.J."/>
            <person name="Singh A."/>
            <person name="Wilkins M.J."/>
            <person name="Williams K.H."/>
            <person name="Banfield J.F."/>
        </authorList>
    </citation>
    <scope>NUCLEOTIDE SEQUENCE [LARGE SCALE GENOMIC DNA]</scope>
</reference>
<protein>
    <submittedName>
        <fullName evidence="5">Peptidase</fullName>
    </submittedName>
</protein>
<comment type="caution">
    <text evidence="5">The sequence shown here is derived from an EMBL/GenBank/DDBJ whole genome shotgun (WGS) entry which is preliminary data.</text>
</comment>
<evidence type="ECO:0000313" key="6">
    <source>
        <dbReference type="Proteomes" id="UP000034793"/>
    </source>
</evidence>
<evidence type="ECO:0000256" key="4">
    <source>
        <dbReference type="ARBA" id="ARBA00022825"/>
    </source>
</evidence>
<dbReference type="PANTHER" id="PTHR20842:SF0">
    <property type="entry name" value="ALPHA-ASPARTYL DIPEPTIDASE"/>
    <property type="match status" value="1"/>
</dbReference>
<dbReference type="AlphaFoldDB" id="A0A0G0PWZ8"/>
<dbReference type="CDD" id="cd03129">
    <property type="entry name" value="GAT1_Peptidase_E_like"/>
    <property type="match status" value="1"/>
</dbReference>
<accession>A0A0G0PWZ8</accession>
<dbReference type="Proteomes" id="UP000034793">
    <property type="component" value="Unassembled WGS sequence"/>
</dbReference>
<evidence type="ECO:0000256" key="2">
    <source>
        <dbReference type="ARBA" id="ARBA00022670"/>
    </source>
</evidence>
<keyword evidence="4" id="KW-0720">Serine protease</keyword>
<evidence type="ECO:0000256" key="3">
    <source>
        <dbReference type="ARBA" id="ARBA00022801"/>
    </source>
</evidence>
<name>A0A0G0PWZ8_9BACT</name>
<keyword evidence="3" id="KW-0378">Hydrolase</keyword>